<dbReference type="OrthoDB" id="603at2759"/>
<name>A0A1J1IKV5_9DIPT</name>
<keyword evidence="2" id="KW-1185">Reference proteome</keyword>
<protein>
    <submittedName>
        <fullName evidence="1">CLUMA_CG013022, isoform A</fullName>
    </submittedName>
</protein>
<gene>
    <name evidence="1" type="ORF">CLUMA_CG013022</name>
</gene>
<organism evidence="1 2">
    <name type="scientific">Clunio marinus</name>
    <dbReference type="NCBI Taxonomy" id="568069"/>
    <lineage>
        <taxon>Eukaryota</taxon>
        <taxon>Metazoa</taxon>
        <taxon>Ecdysozoa</taxon>
        <taxon>Arthropoda</taxon>
        <taxon>Hexapoda</taxon>
        <taxon>Insecta</taxon>
        <taxon>Pterygota</taxon>
        <taxon>Neoptera</taxon>
        <taxon>Endopterygota</taxon>
        <taxon>Diptera</taxon>
        <taxon>Nematocera</taxon>
        <taxon>Chironomoidea</taxon>
        <taxon>Chironomidae</taxon>
        <taxon>Clunio</taxon>
    </lineage>
</organism>
<dbReference type="AlphaFoldDB" id="A0A1J1IKV5"/>
<sequence>MDNEQPWQPPEQQKVNQFPQTLPEVPEVTIFSPTNKIPSVKPQASNFIQRAMANAVVNNKNSKSQPIKRPTNYMPSVISHEILNSVKPQVPDLSLLDTQTQSKVQTNIRISNQPSTSSQHMNKNNSKENFMNMMSMPLVPDVTILEEEPKKQQNLPKRQVLSESYQKMLINSHEQFMKQIQHDKEDFCVNSSAPQTKPGFITSQLNNFQDNPLRKYAPKPQPKNQRCQADTSSILIDVDDIPEANNDKVEDEMTFKKVAEMLHEIQRLVVPGKDVNDPNNIIETPPTQNQILLKLAKTYLTPEEIEFYDIENELKGTESDESS</sequence>
<evidence type="ECO:0000313" key="1">
    <source>
        <dbReference type="EMBL" id="CRK99718.1"/>
    </source>
</evidence>
<dbReference type="Proteomes" id="UP000183832">
    <property type="component" value="Unassembled WGS sequence"/>
</dbReference>
<accession>A0A1J1IKV5</accession>
<reference evidence="1 2" key="1">
    <citation type="submission" date="2015-04" db="EMBL/GenBank/DDBJ databases">
        <authorList>
            <person name="Syromyatnikov M.Y."/>
            <person name="Popov V.N."/>
        </authorList>
    </citation>
    <scope>NUCLEOTIDE SEQUENCE [LARGE SCALE GENOMIC DNA]</scope>
</reference>
<proteinExistence type="predicted"/>
<evidence type="ECO:0000313" key="2">
    <source>
        <dbReference type="Proteomes" id="UP000183832"/>
    </source>
</evidence>
<dbReference type="EMBL" id="CVRI01000052">
    <property type="protein sequence ID" value="CRK99718.1"/>
    <property type="molecule type" value="Genomic_DNA"/>
</dbReference>